<dbReference type="Pfam" id="PF02518">
    <property type="entry name" value="HATPase_c"/>
    <property type="match status" value="1"/>
</dbReference>
<keyword evidence="4" id="KW-0418">Kinase</keyword>
<dbReference type="InterPro" id="IPR003661">
    <property type="entry name" value="HisK_dim/P_dom"/>
</dbReference>
<proteinExistence type="predicted"/>
<dbReference type="Gene3D" id="1.10.287.130">
    <property type="match status" value="1"/>
</dbReference>
<gene>
    <name evidence="11" type="ORF">H6G24_21730</name>
</gene>
<dbReference type="SMART" id="SM00448">
    <property type="entry name" value="REC"/>
    <property type="match status" value="1"/>
</dbReference>
<dbReference type="InterPro" id="IPR035965">
    <property type="entry name" value="PAS-like_dom_sf"/>
</dbReference>
<evidence type="ECO:0000256" key="5">
    <source>
        <dbReference type="ARBA" id="ARBA00023012"/>
    </source>
</evidence>
<dbReference type="InterPro" id="IPR001789">
    <property type="entry name" value="Sig_transdc_resp-reg_receiver"/>
</dbReference>
<dbReference type="NCBIfam" id="TIGR00229">
    <property type="entry name" value="sensory_box"/>
    <property type="match status" value="1"/>
</dbReference>
<dbReference type="Proteomes" id="UP000658514">
    <property type="component" value="Unassembled WGS sequence"/>
</dbReference>
<dbReference type="EC" id="2.7.13.3" evidence="2"/>
<dbReference type="InterPro" id="IPR000014">
    <property type="entry name" value="PAS"/>
</dbReference>
<feature type="domain" description="Response regulatory" evidence="8">
    <location>
        <begin position="526"/>
        <end position="642"/>
    </location>
</feature>
<keyword evidence="4" id="KW-0808">Transferase</keyword>
<protein>
    <recommendedName>
        <fullName evidence="2">histidine kinase</fullName>
        <ecNumber evidence="2">2.7.13.3</ecNumber>
    </recommendedName>
</protein>
<dbReference type="SUPFAM" id="SSF55874">
    <property type="entry name" value="ATPase domain of HSP90 chaperone/DNA topoisomerase II/histidine kinase"/>
    <property type="match status" value="1"/>
</dbReference>
<accession>A0ABR8AEC5</accession>
<comment type="catalytic activity">
    <reaction evidence="1">
        <text>ATP + protein L-histidine = ADP + protein N-phospho-L-histidine.</text>
        <dbReference type="EC" id="2.7.13.3"/>
    </reaction>
</comment>
<feature type="domain" description="PAS" evidence="9">
    <location>
        <begin position="137"/>
        <end position="192"/>
    </location>
</feature>
<dbReference type="CDD" id="cd00130">
    <property type="entry name" value="PAS"/>
    <property type="match status" value="1"/>
</dbReference>
<dbReference type="PROSITE" id="PS50113">
    <property type="entry name" value="PAC"/>
    <property type="match status" value="1"/>
</dbReference>
<dbReference type="PROSITE" id="PS50110">
    <property type="entry name" value="RESPONSE_REGULATORY"/>
    <property type="match status" value="1"/>
</dbReference>
<dbReference type="Gene3D" id="3.40.50.2300">
    <property type="match status" value="1"/>
</dbReference>
<dbReference type="InterPro" id="IPR005467">
    <property type="entry name" value="His_kinase_dom"/>
</dbReference>
<evidence type="ECO:0000259" key="7">
    <source>
        <dbReference type="PROSITE" id="PS50109"/>
    </source>
</evidence>
<reference evidence="11 12" key="1">
    <citation type="journal article" date="2020" name="ISME J.">
        <title>Comparative genomics reveals insights into cyanobacterial evolution and habitat adaptation.</title>
        <authorList>
            <person name="Chen M.Y."/>
            <person name="Teng W.K."/>
            <person name="Zhao L."/>
            <person name="Hu C.X."/>
            <person name="Zhou Y.K."/>
            <person name="Han B.P."/>
            <person name="Song L.R."/>
            <person name="Shu W.S."/>
        </authorList>
    </citation>
    <scope>NUCLEOTIDE SEQUENCE [LARGE SCALE GENOMIC DNA]</scope>
    <source>
        <strain evidence="11 12">FACHB-288</strain>
    </source>
</reference>
<dbReference type="Pfam" id="PF08448">
    <property type="entry name" value="PAS_4"/>
    <property type="match status" value="1"/>
</dbReference>
<dbReference type="Gene3D" id="3.30.565.10">
    <property type="entry name" value="Histidine kinase-like ATPase, C-terminal domain"/>
    <property type="match status" value="1"/>
</dbReference>
<evidence type="ECO:0000256" key="1">
    <source>
        <dbReference type="ARBA" id="ARBA00000085"/>
    </source>
</evidence>
<keyword evidence="5" id="KW-0902">Two-component regulatory system</keyword>
<dbReference type="InterPro" id="IPR000700">
    <property type="entry name" value="PAS-assoc_C"/>
</dbReference>
<feature type="domain" description="PAC" evidence="10">
    <location>
        <begin position="211"/>
        <end position="262"/>
    </location>
</feature>
<dbReference type="Pfam" id="PF00072">
    <property type="entry name" value="Response_reg"/>
    <property type="match status" value="1"/>
</dbReference>
<dbReference type="SUPFAM" id="SSF47384">
    <property type="entry name" value="Homodimeric domain of signal transducing histidine kinase"/>
    <property type="match status" value="1"/>
</dbReference>
<dbReference type="InterPro" id="IPR003594">
    <property type="entry name" value="HATPase_dom"/>
</dbReference>
<evidence type="ECO:0000313" key="11">
    <source>
        <dbReference type="EMBL" id="MBD2198094.1"/>
    </source>
</evidence>
<evidence type="ECO:0000313" key="12">
    <source>
        <dbReference type="Proteomes" id="UP000658514"/>
    </source>
</evidence>
<dbReference type="Pfam" id="PF13426">
    <property type="entry name" value="PAS_9"/>
    <property type="match status" value="1"/>
</dbReference>
<dbReference type="SUPFAM" id="SSF55785">
    <property type="entry name" value="PYP-like sensor domain (PAS domain)"/>
    <property type="match status" value="2"/>
</dbReference>
<dbReference type="Pfam" id="PF00512">
    <property type="entry name" value="HisKA"/>
    <property type="match status" value="1"/>
</dbReference>
<dbReference type="InterPro" id="IPR036890">
    <property type="entry name" value="HATPase_C_sf"/>
</dbReference>
<name>A0ABR8AEC5_9CYAN</name>
<dbReference type="SMART" id="SM00091">
    <property type="entry name" value="PAS"/>
    <property type="match status" value="2"/>
</dbReference>
<dbReference type="CDD" id="cd00075">
    <property type="entry name" value="HATPase"/>
    <property type="match status" value="1"/>
</dbReference>
<dbReference type="SMART" id="SM00387">
    <property type="entry name" value="HATPase_c"/>
    <property type="match status" value="1"/>
</dbReference>
<organism evidence="11 12">
    <name type="scientific">Calothrix parietina FACHB-288</name>
    <dbReference type="NCBI Taxonomy" id="2692896"/>
    <lineage>
        <taxon>Bacteria</taxon>
        <taxon>Bacillati</taxon>
        <taxon>Cyanobacteriota</taxon>
        <taxon>Cyanophyceae</taxon>
        <taxon>Nostocales</taxon>
        <taxon>Calotrichaceae</taxon>
        <taxon>Calothrix</taxon>
    </lineage>
</organism>
<dbReference type="SMART" id="SM00388">
    <property type="entry name" value="HisKA"/>
    <property type="match status" value="1"/>
</dbReference>
<dbReference type="CDD" id="cd00082">
    <property type="entry name" value="HisKA"/>
    <property type="match status" value="1"/>
</dbReference>
<evidence type="ECO:0000256" key="2">
    <source>
        <dbReference type="ARBA" id="ARBA00012438"/>
    </source>
</evidence>
<evidence type="ECO:0000256" key="3">
    <source>
        <dbReference type="ARBA" id="ARBA00022553"/>
    </source>
</evidence>
<keyword evidence="12" id="KW-1185">Reference proteome</keyword>
<dbReference type="InterPro" id="IPR004358">
    <property type="entry name" value="Sig_transdc_His_kin-like_C"/>
</dbReference>
<comment type="caution">
    <text evidence="11">The sequence shown here is derived from an EMBL/GenBank/DDBJ whole genome shotgun (WGS) entry which is preliminary data.</text>
</comment>
<keyword evidence="3 6" id="KW-0597">Phosphoprotein</keyword>
<dbReference type="PROSITE" id="PS50109">
    <property type="entry name" value="HIS_KIN"/>
    <property type="match status" value="1"/>
</dbReference>
<evidence type="ECO:0000259" key="10">
    <source>
        <dbReference type="PROSITE" id="PS50113"/>
    </source>
</evidence>
<dbReference type="InterPro" id="IPR011006">
    <property type="entry name" value="CheY-like_superfamily"/>
</dbReference>
<sequence length="664" mass="74760">MKNQVGEVANRLSGGFVTYNQEWRVTSINPQAAQIFNKNCEDLLEQNFWFNCPETVGSRFYHECHRAIAQQSLVRFEQFFPMLDAWFEVSIYPSQTGSTIYFQDITERQQLEIYLQVDRSVSSANASLPPTLTPPWQAQHWQTVLDNSPDVIFQFDGNLRLLYVNLAIEKATGKPPNTFLGKTLAEMELPADIYAGWERSLRLALTTAQEQLIELALPTPTEERIYQSRFVPELNSQGVAEYVLVFSRDVTETKRVEQERARLIREQAARAEAERANRIKDEFLAVLSHELRSPLNPILGWARLLQTRQYDSTTLNRALEIIERNAKIQAQLIEDLLDVSRILRGKLNLKKCPVNLATTVEAAMETVRLAAQAKDVAINVTFAPDVAKVLGDPDRLQQVIWNILSNAVKFTPSGGQIEVELKQVDTQIQITVKDNGEGITPEFLPYVFDYFRQADSSITRTSNGLGLGLAIVHHLVELHGGTVTAESQGKKQGATFTVKLPIMTATTQHKQTERELARTINLQGLRILVVDDDADSREFVAFLLEQQGAIANTAASATQALQIFAQIKPDIVISDIGMPQVDGYSLLRQMQALNKNRQILAIALTAHASESDRQKAYKAGFQRHIPKPIEAEKLLVNIANLIEQIIPIQNSKFKIQKARCNKDF</sequence>
<dbReference type="InterPro" id="IPR013656">
    <property type="entry name" value="PAS_4"/>
</dbReference>
<dbReference type="CDD" id="cd17580">
    <property type="entry name" value="REC_2_DhkD-like"/>
    <property type="match status" value="1"/>
</dbReference>
<dbReference type="EMBL" id="JACJQH010000036">
    <property type="protein sequence ID" value="MBD2198094.1"/>
    <property type="molecule type" value="Genomic_DNA"/>
</dbReference>
<dbReference type="PRINTS" id="PR00344">
    <property type="entry name" value="BCTRLSENSOR"/>
</dbReference>
<dbReference type="SUPFAM" id="SSF52172">
    <property type="entry name" value="CheY-like"/>
    <property type="match status" value="1"/>
</dbReference>
<evidence type="ECO:0000259" key="9">
    <source>
        <dbReference type="PROSITE" id="PS50112"/>
    </source>
</evidence>
<feature type="domain" description="Histidine kinase" evidence="7">
    <location>
        <begin position="286"/>
        <end position="504"/>
    </location>
</feature>
<feature type="modified residue" description="4-aspartylphosphate" evidence="6">
    <location>
        <position position="575"/>
    </location>
</feature>
<dbReference type="Gene3D" id="3.30.450.20">
    <property type="entry name" value="PAS domain"/>
    <property type="match status" value="2"/>
</dbReference>
<dbReference type="InterPro" id="IPR036097">
    <property type="entry name" value="HisK_dim/P_sf"/>
</dbReference>
<dbReference type="RefSeq" id="WP_190545533.1">
    <property type="nucleotide sequence ID" value="NZ_CAWPNO010000069.1"/>
</dbReference>
<dbReference type="PANTHER" id="PTHR43547">
    <property type="entry name" value="TWO-COMPONENT HISTIDINE KINASE"/>
    <property type="match status" value="1"/>
</dbReference>
<evidence type="ECO:0000259" key="8">
    <source>
        <dbReference type="PROSITE" id="PS50110"/>
    </source>
</evidence>
<dbReference type="PANTHER" id="PTHR43547:SF2">
    <property type="entry name" value="HYBRID SIGNAL TRANSDUCTION HISTIDINE KINASE C"/>
    <property type="match status" value="1"/>
</dbReference>
<evidence type="ECO:0000256" key="6">
    <source>
        <dbReference type="PROSITE-ProRule" id="PRU00169"/>
    </source>
</evidence>
<evidence type="ECO:0000256" key="4">
    <source>
        <dbReference type="ARBA" id="ARBA00022777"/>
    </source>
</evidence>
<dbReference type="PROSITE" id="PS50112">
    <property type="entry name" value="PAS"/>
    <property type="match status" value="1"/>
</dbReference>